<keyword evidence="5" id="KW-0653">Protein transport</keyword>
<evidence type="ECO:0000313" key="8">
    <source>
        <dbReference type="EMBL" id="KAJ3088237.1"/>
    </source>
</evidence>
<dbReference type="Pfam" id="PF05529">
    <property type="entry name" value="Bap31"/>
    <property type="match status" value="1"/>
</dbReference>
<dbReference type="EMBL" id="JADGJH010003891">
    <property type="protein sequence ID" value="KAJ3088237.1"/>
    <property type="molecule type" value="Genomic_DNA"/>
</dbReference>
<gene>
    <name evidence="8" type="ORF">HK100_008102</name>
</gene>
<proteinExistence type="inferred from homology"/>
<dbReference type="GO" id="GO:0005789">
    <property type="term" value="C:endoplasmic reticulum membrane"/>
    <property type="evidence" value="ECO:0007669"/>
    <property type="project" value="UniProtKB-SubCell"/>
</dbReference>
<feature type="transmembrane region" description="Helical" evidence="5">
    <location>
        <begin position="47"/>
        <end position="67"/>
    </location>
</feature>
<dbReference type="InterPro" id="IPR040463">
    <property type="entry name" value="BAP29/BAP31_N"/>
</dbReference>
<evidence type="ECO:0000256" key="4">
    <source>
        <dbReference type="ARBA" id="ARBA00023136"/>
    </source>
</evidence>
<comment type="caution">
    <text evidence="8">The sequence shown here is derived from an EMBL/GenBank/DDBJ whole genome shotgun (WGS) entry which is preliminary data.</text>
</comment>
<accession>A0AAD5SU49</accession>
<evidence type="ECO:0000313" key="9">
    <source>
        <dbReference type="Proteomes" id="UP001211907"/>
    </source>
</evidence>
<dbReference type="InterPro" id="IPR008417">
    <property type="entry name" value="BAP29/BAP31"/>
</dbReference>
<keyword evidence="4 5" id="KW-0472">Membrane</keyword>
<feature type="non-terminal residue" evidence="8">
    <location>
        <position position="198"/>
    </location>
</feature>
<keyword evidence="2 5" id="KW-0812">Transmembrane</keyword>
<comment type="subcellular location">
    <subcellularLocation>
        <location evidence="5">Endoplasmic reticulum membrane</location>
        <topology evidence="5">Multi-pass membrane protein</topology>
    </subcellularLocation>
    <subcellularLocation>
        <location evidence="1">Membrane</location>
        <topology evidence="1">Multi-pass membrane protein</topology>
    </subcellularLocation>
</comment>
<dbReference type="Proteomes" id="UP001211907">
    <property type="component" value="Unassembled WGS sequence"/>
</dbReference>
<feature type="transmembrane region" description="Helical" evidence="5">
    <location>
        <begin position="6"/>
        <end position="26"/>
    </location>
</feature>
<organism evidence="8 9">
    <name type="scientific">Physocladia obscura</name>
    <dbReference type="NCBI Taxonomy" id="109957"/>
    <lineage>
        <taxon>Eukaryota</taxon>
        <taxon>Fungi</taxon>
        <taxon>Fungi incertae sedis</taxon>
        <taxon>Chytridiomycota</taxon>
        <taxon>Chytridiomycota incertae sedis</taxon>
        <taxon>Chytridiomycetes</taxon>
        <taxon>Chytridiales</taxon>
        <taxon>Chytriomycetaceae</taxon>
        <taxon>Physocladia</taxon>
    </lineage>
</organism>
<comment type="function">
    <text evidence="5">May play a role in anterograde transport of membrane proteins from the endoplasmic reticulum to the Golgi.</text>
</comment>
<dbReference type="GO" id="GO:0006886">
    <property type="term" value="P:intracellular protein transport"/>
    <property type="evidence" value="ECO:0007669"/>
    <property type="project" value="UniProtKB-UniRule"/>
</dbReference>
<feature type="region of interest" description="Disordered" evidence="6">
    <location>
        <begin position="164"/>
        <end position="198"/>
    </location>
</feature>
<evidence type="ECO:0000256" key="5">
    <source>
        <dbReference type="RuleBase" id="RU367026"/>
    </source>
</evidence>
<dbReference type="GO" id="GO:0006888">
    <property type="term" value="P:endoplasmic reticulum to Golgi vesicle-mediated transport"/>
    <property type="evidence" value="ECO:0007669"/>
    <property type="project" value="UniProtKB-UniRule"/>
</dbReference>
<keyword evidence="3 5" id="KW-1133">Transmembrane helix</keyword>
<keyword evidence="5" id="KW-0256">Endoplasmic reticulum</keyword>
<reference evidence="8" key="1">
    <citation type="submission" date="2020-05" db="EMBL/GenBank/DDBJ databases">
        <title>Phylogenomic resolution of chytrid fungi.</title>
        <authorList>
            <person name="Stajich J.E."/>
            <person name="Amses K."/>
            <person name="Simmons R."/>
            <person name="Seto K."/>
            <person name="Myers J."/>
            <person name="Bonds A."/>
            <person name="Quandt C.A."/>
            <person name="Barry K."/>
            <person name="Liu P."/>
            <person name="Grigoriev I."/>
            <person name="Longcore J.E."/>
            <person name="James T.Y."/>
        </authorList>
    </citation>
    <scope>NUCLEOTIDE SEQUENCE</scope>
    <source>
        <strain evidence="8">JEL0513</strain>
    </source>
</reference>
<feature type="compositionally biased region" description="Basic and acidic residues" evidence="6">
    <location>
        <begin position="164"/>
        <end position="185"/>
    </location>
</feature>
<dbReference type="PANTHER" id="PTHR12701:SF20">
    <property type="entry name" value="ENDOPLASMIC RETICULUM TRANSMEMBRANE PROTEIN"/>
    <property type="match status" value="1"/>
</dbReference>
<dbReference type="AlphaFoldDB" id="A0AAD5SU49"/>
<evidence type="ECO:0000256" key="2">
    <source>
        <dbReference type="ARBA" id="ARBA00022692"/>
    </source>
</evidence>
<evidence type="ECO:0000256" key="1">
    <source>
        <dbReference type="ARBA" id="ARBA00004141"/>
    </source>
</evidence>
<name>A0AAD5SU49_9FUNG</name>
<keyword evidence="5" id="KW-0931">ER-Golgi transport</keyword>
<feature type="domain" description="BAP29/BAP31 transmembrane" evidence="7">
    <location>
        <begin position="2"/>
        <end position="135"/>
    </location>
</feature>
<keyword evidence="9" id="KW-1185">Reference proteome</keyword>
<dbReference type="PANTHER" id="PTHR12701">
    <property type="entry name" value="BCR-ASSOCIATED PROTEIN, BAP"/>
    <property type="match status" value="1"/>
</dbReference>
<evidence type="ECO:0000256" key="6">
    <source>
        <dbReference type="SAM" id="MobiDB-lite"/>
    </source>
</evidence>
<evidence type="ECO:0000259" key="7">
    <source>
        <dbReference type="Pfam" id="PF05529"/>
    </source>
</evidence>
<evidence type="ECO:0000256" key="3">
    <source>
        <dbReference type="ARBA" id="ARBA00022989"/>
    </source>
</evidence>
<comment type="similarity">
    <text evidence="5">Belongs to the BCAP29/BCAP31 family.</text>
</comment>
<feature type="transmembrane region" description="Helical" evidence="5">
    <location>
        <begin position="106"/>
        <end position="123"/>
    </location>
</feature>
<dbReference type="GO" id="GO:0070973">
    <property type="term" value="P:protein localization to endoplasmic reticulum exit site"/>
    <property type="evidence" value="ECO:0007669"/>
    <property type="project" value="UniProtKB-UniRule"/>
</dbReference>
<sequence>QLTYVVLICEIATYLVLLVPMTFIPVRARKSAMQFGGRILSNESVVWVSRIIFLLVASVFADTLLRLQRLDSELHLRDSDSSHHHHDSPLEEIQFKSKLFYSQRNMYLSLMSLFLTIVVYRRVKDIYLILHLQDSQDSDSVTIKALKQQVEAFIAADTKTPSSIEKKNEAAKRSETVQESERSTVEDASDVVGIRKRK</sequence>
<protein>
    <recommendedName>
        <fullName evidence="5">Endoplasmic reticulum transmembrane protein</fullName>
    </recommendedName>
</protein>
<keyword evidence="5" id="KW-0813">Transport</keyword>